<dbReference type="EMBL" id="VSSQ01108048">
    <property type="protein sequence ID" value="MPN46957.1"/>
    <property type="molecule type" value="Genomic_DNA"/>
</dbReference>
<organism evidence="1">
    <name type="scientific">bioreactor metagenome</name>
    <dbReference type="NCBI Taxonomy" id="1076179"/>
    <lineage>
        <taxon>unclassified sequences</taxon>
        <taxon>metagenomes</taxon>
        <taxon>ecological metagenomes</taxon>
    </lineage>
</organism>
<comment type="caution">
    <text evidence="1">The sequence shown here is derived from an EMBL/GenBank/DDBJ whole genome shotgun (WGS) entry which is preliminary data.</text>
</comment>
<evidence type="ECO:0000313" key="1">
    <source>
        <dbReference type="EMBL" id="MPN46957.1"/>
    </source>
</evidence>
<reference evidence="1" key="1">
    <citation type="submission" date="2019-08" db="EMBL/GenBank/DDBJ databases">
        <authorList>
            <person name="Kucharzyk K."/>
            <person name="Murdoch R.W."/>
            <person name="Higgins S."/>
            <person name="Loffler F."/>
        </authorList>
    </citation>
    <scope>NUCLEOTIDE SEQUENCE</scope>
</reference>
<proteinExistence type="predicted"/>
<dbReference type="AlphaFoldDB" id="A0A645I6J8"/>
<name>A0A645I6J8_9ZZZZ</name>
<gene>
    <name evidence="1" type="ORF">SDC9_194556</name>
</gene>
<protein>
    <submittedName>
        <fullName evidence="1">Uncharacterized protein</fullName>
    </submittedName>
</protein>
<sequence length="123" mass="14869">MDHTTRRDKILNVFDTKIYSEKEILYAYDKPVVIHYGGSIFARPWIKDSNSRFKEIYLNYEKISEWKDIEHVYSHQSIQFNRKYPLEKQLKKIYCLVSKSNNSIINSCWNFLAKVTKKLREKI</sequence>
<accession>A0A645I6J8</accession>